<evidence type="ECO:0000256" key="1">
    <source>
        <dbReference type="SAM" id="MobiDB-lite"/>
    </source>
</evidence>
<evidence type="ECO:0000313" key="5">
    <source>
        <dbReference type="Proteomes" id="UP000198397"/>
    </source>
</evidence>
<evidence type="ECO:0000313" key="4">
    <source>
        <dbReference type="EMBL" id="SNR55159.1"/>
    </source>
</evidence>
<accession>A0A238XBA8</accession>
<dbReference type="Gene3D" id="1.10.10.10">
    <property type="entry name" value="Winged helix-like DNA-binding domain superfamily/Winged helix DNA-binding domain"/>
    <property type="match status" value="1"/>
</dbReference>
<dbReference type="Proteomes" id="UP000198397">
    <property type="component" value="Unassembled WGS sequence"/>
</dbReference>
<gene>
    <name evidence="4" type="ORF">SAMN06264855_11480</name>
</gene>
<keyword evidence="2" id="KW-1133">Transmembrane helix</keyword>
<reference evidence="4 5" key="1">
    <citation type="submission" date="2017-06" db="EMBL/GenBank/DDBJ databases">
        <authorList>
            <person name="Kim H.J."/>
            <person name="Triplett B.A."/>
        </authorList>
    </citation>
    <scope>NUCLEOTIDE SEQUENCE [LARGE SCALE GENOMIC DNA]</scope>
    <source>
        <strain evidence="4 5">DSM 8800</strain>
    </source>
</reference>
<sequence>MKQRIVYSTMGKENSDPNASHKFSGGTDGSIPTNEPPSLSKPPVPSASNQEVDEMPLDDLFDVLRNSRRRRVLRYLFTKDDRTATVGELSEQVASIEQDVEVTLITSKQRKRVYIGLYQTHLPKLADLGLIEYNRGRGVVTLLSQADQVEPYLFVVQEKASWKWWISAVLVLSYSIVVGIIAINYSVVASIISVMITAGVFLGAMFYWRRSLRL</sequence>
<feature type="transmembrane region" description="Helical" evidence="2">
    <location>
        <begin position="164"/>
        <end position="183"/>
    </location>
</feature>
<dbReference type="OrthoDB" id="331021at2157"/>
<keyword evidence="2" id="KW-0472">Membrane</keyword>
<feature type="domain" description="DUF7344" evidence="3">
    <location>
        <begin position="61"/>
        <end position="141"/>
    </location>
</feature>
<dbReference type="EMBL" id="FZNQ01000014">
    <property type="protein sequence ID" value="SNR55159.1"/>
    <property type="molecule type" value="Genomic_DNA"/>
</dbReference>
<feature type="transmembrane region" description="Helical" evidence="2">
    <location>
        <begin position="189"/>
        <end position="208"/>
    </location>
</feature>
<proteinExistence type="predicted"/>
<dbReference type="InterPro" id="IPR055768">
    <property type="entry name" value="DUF7344"/>
</dbReference>
<dbReference type="Pfam" id="PF24035">
    <property type="entry name" value="DUF7344"/>
    <property type="match status" value="1"/>
</dbReference>
<feature type="region of interest" description="Disordered" evidence="1">
    <location>
        <begin position="1"/>
        <end position="51"/>
    </location>
</feature>
<dbReference type="RefSeq" id="WP_089385389.1">
    <property type="nucleotide sequence ID" value="NZ_FZNQ01000014.1"/>
</dbReference>
<name>A0A238XBA8_HALVU</name>
<dbReference type="AlphaFoldDB" id="A0A238XBA8"/>
<keyword evidence="2" id="KW-0812">Transmembrane</keyword>
<keyword evidence="5" id="KW-1185">Reference proteome</keyword>
<organism evidence="4 5">
    <name type="scientific">Halorubrum vacuolatum</name>
    <name type="common">Natronobacterium vacuolatum</name>
    <dbReference type="NCBI Taxonomy" id="63740"/>
    <lineage>
        <taxon>Archaea</taxon>
        <taxon>Methanobacteriati</taxon>
        <taxon>Methanobacteriota</taxon>
        <taxon>Stenosarchaea group</taxon>
        <taxon>Halobacteria</taxon>
        <taxon>Halobacteriales</taxon>
        <taxon>Haloferacaceae</taxon>
        <taxon>Halorubrum</taxon>
    </lineage>
</organism>
<evidence type="ECO:0000259" key="3">
    <source>
        <dbReference type="Pfam" id="PF24035"/>
    </source>
</evidence>
<protein>
    <recommendedName>
        <fullName evidence="3">DUF7344 domain-containing protein</fullName>
    </recommendedName>
</protein>
<evidence type="ECO:0000256" key="2">
    <source>
        <dbReference type="SAM" id="Phobius"/>
    </source>
</evidence>
<dbReference type="InterPro" id="IPR036388">
    <property type="entry name" value="WH-like_DNA-bd_sf"/>
</dbReference>